<gene>
    <name evidence="2" type="ORF">CP963_11320</name>
</gene>
<dbReference type="Gene3D" id="3.40.50.720">
    <property type="entry name" value="NAD(P)-binding Rossmann-like Domain"/>
    <property type="match status" value="1"/>
</dbReference>
<dbReference type="SUPFAM" id="SSF51735">
    <property type="entry name" value="NAD(P)-binding Rossmann-fold domains"/>
    <property type="match status" value="1"/>
</dbReference>
<feature type="domain" description="NAD-dependent epimerase/dehydratase" evidence="1">
    <location>
        <begin position="26"/>
        <end position="139"/>
    </location>
</feature>
<keyword evidence="3" id="KW-1185">Reference proteome</keyword>
<dbReference type="AlphaFoldDB" id="A0A6M8NLU0"/>
<dbReference type="InterPro" id="IPR001509">
    <property type="entry name" value="Epimerase_deHydtase"/>
</dbReference>
<organism evidence="2 3">
    <name type="scientific">Arcobacter cloacae</name>
    <dbReference type="NCBI Taxonomy" id="1054034"/>
    <lineage>
        <taxon>Bacteria</taxon>
        <taxon>Pseudomonadati</taxon>
        <taxon>Campylobacterota</taxon>
        <taxon>Epsilonproteobacteria</taxon>
        <taxon>Campylobacterales</taxon>
        <taxon>Arcobacteraceae</taxon>
        <taxon>Arcobacter</taxon>
    </lineage>
</organism>
<dbReference type="RefSeq" id="WP_129014301.1">
    <property type="nucleotide sequence ID" value="NZ_CBCSEI010000018.1"/>
</dbReference>
<evidence type="ECO:0000259" key="1">
    <source>
        <dbReference type="Pfam" id="PF01370"/>
    </source>
</evidence>
<proteinExistence type="predicted"/>
<accession>A0A6M8NLU0</accession>
<reference evidence="2 3" key="1">
    <citation type="submission" date="2017-09" db="EMBL/GenBank/DDBJ databases">
        <title>Genomics of the genus Arcobacter.</title>
        <authorList>
            <person name="Perez-Cataluna A."/>
            <person name="Figueras M.J."/>
            <person name="Salas-Masso N."/>
        </authorList>
    </citation>
    <scope>NUCLEOTIDE SEQUENCE [LARGE SCALE GENOMIC DNA]</scope>
    <source>
        <strain evidence="2 3">CECT 7834</strain>
    </source>
</reference>
<sequence>MKKALIGYTGFVGSNLKAQIKFDDFYNSKNIQDIKNKEYDVVYCAGAPAAKWIANQKPTEDLQSVCSLLDAIREVKTKRFVLISTVDVYKAIIDVDEDSFIDLSNHHAYGTHRRIIETFVSERFENYNIIRLPGLFGDGLKKNIIYDFLHDNETNKIHSEAVFQFYSLDTLANDIQKVVDANINLINFATEPTSVKEVIKAGFDIDFDNKPTPNAPFYDMRTKYAEIFGEYGTYIQSKKEVLQKVKEFVQRTKA</sequence>
<dbReference type="InterPro" id="IPR036291">
    <property type="entry name" value="NAD(P)-bd_dom_sf"/>
</dbReference>
<dbReference type="EMBL" id="NXII01000019">
    <property type="protein sequence ID" value="RXI38298.1"/>
    <property type="molecule type" value="Genomic_DNA"/>
</dbReference>
<evidence type="ECO:0000313" key="3">
    <source>
        <dbReference type="Proteomes" id="UP000290378"/>
    </source>
</evidence>
<dbReference type="Pfam" id="PF01370">
    <property type="entry name" value="Epimerase"/>
    <property type="match status" value="1"/>
</dbReference>
<protein>
    <submittedName>
        <fullName evidence="2">Pyridine nucleotide transhydrogenase</fullName>
    </submittedName>
</protein>
<name>A0A6M8NLU0_9BACT</name>
<dbReference type="Proteomes" id="UP000290378">
    <property type="component" value="Unassembled WGS sequence"/>
</dbReference>
<comment type="caution">
    <text evidence="2">The sequence shown here is derived from an EMBL/GenBank/DDBJ whole genome shotgun (WGS) entry which is preliminary data.</text>
</comment>
<evidence type="ECO:0000313" key="2">
    <source>
        <dbReference type="EMBL" id="RXI38298.1"/>
    </source>
</evidence>